<name>A0AAV7M8T1_PLEWA</name>
<sequence>MGARLEQQRAVLTGVGGMDSWALQVLQLLQEAGRLDLLAPGVAGRARPARRAASREEVAVATCSPPRGTRFMAQQVSLGS</sequence>
<accession>A0AAV7M8T1</accession>
<comment type="caution">
    <text evidence="1">The sequence shown here is derived from an EMBL/GenBank/DDBJ whole genome shotgun (WGS) entry which is preliminary data.</text>
</comment>
<evidence type="ECO:0000313" key="1">
    <source>
        <dbReference type="EMBL" id="KAJ1099494.1"/>
    </source>
</evidence>
<organism evidence="1 2">
    <name type="scientific">Pleurodeles waltl</name>
    <name type="common">Iberian ribbed newt</name>
    <dbReference type="NCBI Taxonomy" id="8319"/>
    <lineage>
        <taxon>Eukaryota</taxon>
        <taxon>Metazoa</taxon>
        <taxon>Chordata</taxon>
        <taxon>Craniata</taxon>
        <taxon>Vertebrata</taxon>
        <taxon>Euteleostomi</taxon>
        <taxon>Amphibia</taxon>
        <taxon>Batrachia</taxon>
        <taxon>Caudata</taxon>
        <taxon>Salamandroidea</taxon>
        <taxon>Salamandridae</taxon>
        <taxon>Pleurodelinae</taxon>
        <taxon>Pleurodeles</taxon>
    </lineage>
</organism>
<proteinExistence type="predicted"/>
<protein>
    <submittedName>
        <fullName evidence="1">Uncharacterized protein</fullName>
    </submittedName>
</protein>
<evidence type="ECO:0000313" key="2">
    <source>
        <dbReference type="Proteomes" id="UP001066276"/>
    </source>
</evidence>
<keyword evidence="2" id="KW-1185">Reference proteome</keyword>
<dbReference type="Proteomes" id="UP001066276">
    <property type="component" value="Chromosome 10"/>
</dbReference>
<reference evidence="1" key="1">
    <citation type="journal article" date="2022" name="bioRxiv">
        <title>Sequencing and chromosome-scale assembly of the giantPleurodeles waltlgenome.</title>
        <authorList>
            <person name="Brown T."/>
            <person name="Elewa A."/>
            <person name="Iarovenko S."/>
            <person name="Subramanian E."/>
            <person name="Araus A.J."/>
            <person name="Petzold A."/>
            <person name="Susuki M."/>
            <person name="Suzuki K.-i.T."/>
            <person name="Hayashi T."/>
            <person name="Toyoda A."/>
            <person name="Oliveira C."/>
            <person name="Osipova E."/>
            <person name="Leigh N.D."/>
            <person name="Simon A."/>
            <person name="Yun M.H."/>
        </authorList>
    </citation>
    <scope>NUCLEOTIDE SEQUENCE</scope>
    <source>
        <strain evidence="1">20211129_DDA</strain>
        <tissue evidence="1">Liver</tissue>
    </source>
</reference>
<dbReference type="AlphaFoldDB" id="A0AAV7M8T1"/>
<dbReference type="EMBL" id="JANPWB010000014">
    <property type="protein sequence ID" value="KAJ1099494.1"/>
    <property type="molecule type" value="Genomic_DNA"/>
</dbReference>
<gene>
    <name evidence="1" type="ORF">NDU88_004595</name>
</gene>